<dbReference type="EMBL" id="AVOT02000124">
    <property type="protein sequence ID" value="MBW0461211.1"/>
    <property type="molecule type" value="Genomic_DNA"/>
</dbReference>
<evidence type="ECO:0000313" key="1">
    <source>
        <dbReference type="EMBL" id="MBW0461211.1"/>
    </source>
</evidence>
<organism evidence="1 2">
    <name type="scientific">Austropuccinia psidii MF-1</name>
    <dbReference type="NCBI Taxonomy" id="1389203"/>
    <lineage>
        <taxon>Eukaryota</taxon>
        <taxon>Fungi</taxon>
        <taxon>Dikarya</taxon>
        <taxon>Basidiomycota</taxon>
        <taxon>Pucciniomycotina</taxon>
        <taxon>Pucciniomycetes</taxon>
        <taxon>Pucciniales</taxon>
        <taxon>Sphaerophragmiaceae</taxon>
        <taxon>Austropuccinia</taxon>
    </lineage>
</organism>
<reference evidence="1" key="1">
    <citation type="submission" date="2021-03" db="EMBL/GenBank/DDBJ databases">
        <title>Draft genome sequence of rust myrtle Austropuccinia psidii MF-1, a brazilian biotype.</title>
        <authorList>
            <person name="Quecine M.C."/>
            <person name="Pachon D.M.R."/>
            <person name="Bonatelli M.L."/>
            <person name="Correr F.H."/>
            <person name="Franceschini L.M."/>
            <person name="Leite T.F."/>
            <person name="Margarido G.R.A."/>
            <person name="Almeida C.A."/>
            <person name="Ferrarezi J.A."/>
            <person name="Labate C.A."/>
        </authorList>
    </citation>
    <scope>NUCLEOTIDE SEQUENCE</scope>
    <source>
        <strain evidence="1">MF-1</strain>
    </source>
</reference>
<dbReference type="Gene3D" id="1.20.5.170">
    <property type="match status" value="1"/>
</dbReference>
<dbReference type="CDD" id="cd14688">
    <property type="entry name" value="bZIP_YAP"/>
    <property type="match status" value="1"/>
</dbReference>
<proteinExistence type="predicted"/>
<protein>
    <recommendedName>
        <fullName evidence="3">BZIP domain-containing protein</fullName>
    </recommendedName>
</protein>
<name>A0A9Q3BA02_9BASI</name>
<accession>A0A9Q3BA02</accession>
<evidence type="ECO:0000313" key="2">
    <source>
        <dbReference type="Proteomes" id="UP000765509"/>
    </source>
</evidence>
<evidence type="ECO:0008006" key="3">
    <source>
        <dbReference type="Google" id="ProtNLM"/>
    </source>
</evidence>
<comment type="caution">
    <text evidence="1">The sequence shown here is derived from an EMBL/GenBank/DDBJ whole genome shotgun (WGS) entry which is preliminary data.</text>
</comment>
<dbReference type="Proteomes" id="UP000765509">
    <property type="component" value="Unassembled WGS sequence"/>
</dbReference>
<keyword evidence="2" id="KW-1185">Reference proteome</keyword>
<gene>
    <name evidence="1" type="ORF">O181_000926</name>
</gene>
<dbReference type="OrthoDB" id="2498987at2759"/>
<dbReference type="AlphaFoldDB" id="A0A9Q3BA02"/>
<sequence>MCHTNQDPSSLSWNPFDAAYQDHLSTPLSHLKFTTPLENSFQSCASELPHQLQSTDRLVGSSPHCSQPVICSSIVNLGQTRTSTHSRNLPSPDPLRFPQVLAPHQATILKDSVHQIFNLTQPQPIHTHSWPSFGSQSSFELTQPEANCPIGPETNFTVAPNEYESDSFRETSLGYNEALSTAKVDERNLAINISPKFKRLTRILDWRAQTKEHNQAQEEPPTQDPSQSLSMPCWVSDLEEENPRPWKRKITDKRREQNRAHQRAFRERRNICLKQKELEICDLKEELKQCRELLRAQSNIIGKLLAHFGLSEHFQPESSSSCPFDFDHLKNPPASSFLSYQAEPWNDSKPQSNSTFSPMLSNSLDHFEILNANFSAQP</sequence>